<feature type="transmembrane region" description="Helical" evidence="1">
    <location>
        <begin position="30"/>
        <end position="50"/>
    </location>
</feature>
<dbReference type="InterPro" id="IPR025695">
    <property type="entry name" value="DoxX-like"/>
</dbReference>
<gene>
    <name evidence="2" type="ORF">EIKCOROL_00770</name>
</gene>
<feature type="transmembrane region" description="Helical" evidence="1">
    <location>
        <begin position="70"/>
        <end position="88"/>
    </location>
</feature>
<keyword evidence="1" id="KW-0812">Transmembrane</keyword>
<feature type="transmembrane region" description="Helical" evidence="1">
    <location>
        <begin position="95"/>
        <end position="113"/>
    </location>
</feature>
<dbReference type="Proteomes" id="UP000005837">
    <property type="component" value="Unassembled WGS sequence"/>
</dbReference>
<comment type="caution">
    <text evidence="2">The sequence shown here is derived from an EMBL/GenBank/DDBJ whole genome shotgun (WGS) entry which is preliminary data.</text>
</comment>
<keyword evidence="1" id="KW-1133">Transmembrane helix</keyword>
<dbReference type="eggNOG" id="COG0702">
    <property type="taxonomic scope" value="Bacteria"/>
</dbReference>
<evidence type="ECO:0000313" key="2">
    <source>
        <dbReference type="EMBL" id="EEG24587.1"/>
    </source>
</evidence>
<accession>C0DTU0</accession>
<evidence type="ECO:0000313" key="3">
    <source>
        <dbReference type="Proteomes" id="UP000005837"/>
    </source>
</evidence>
<protein>
    <recommendedName>
        <fullName evidence="4">Epimerase</fullName>
    </recommendedName>
</protein>
<organism evidence="2 3">
    <name type="scientific">Eikenella corrodens ATCC 23834</name>
    <dbReference type="NCBI Taxonomy" id="546274"/>
    <lineage>
        <taxon>Bacteria</taxon>
        <taxon>Pseudomonadati</taxon>
        <taxon>Pseudomonadota</taxon>
        <taxon>Betaproteobacteria</taxon>
        <taxon>Neisseriales</taxon>
        <taxon>Neisseriaceae</taxon>
        <taxon>Eikenella</taxon>
    </lineage>
</organism>
<feature type="transmembrane region" description="Helical" evidence="1">
    <location>
        <begin position="119"/>
        <end position="139"/>
    </location>
</feature>
<dbReference type="EMBL" id="ACEA01000016">
    <property type="protein sequence ID" value="EEG24587.1"/>
    <property type="molecule type" value="Genomic_DNA"/>
</dbReference>
<dbReference type="Pfam" id="PF13781">
    <property type="entry name" value="DoxX_3"/>
    <property type="match status" value="1"/>
</dbReference>
<dbReference type="AlphaFoldDB" id="C0DTU0"/>
<reference evidence="2 3" key="1">
    <citation type="submission" date="2009-01" db="EMBL/GenBank/DDBJ databases">
        <authorList>
            <person name="Fulton L."/>
            <person name="Clifton S."/>
            <person name="Chinwalla A.T."/>
            <person name="Mitreva M."/>
            <person name="Sodergren E."/>
            <person name="Weinstock G."/>
            <person name="Clifton S."/>
            <person name="Dooling D.J."/>
            <person name="Fulton B."/>
            <person name="Minx P."/>
            <person name="Pepin K.H."/>
            <person name="Johnson M."/>
            <person name="Bhonagiri V."/>
            <person name="Nash W.E."/>
            <person name="Mardis E.R."/>
            <person name="Wilson R.K."/>
        </authorList>
    </citation>
    <scope>NUCLEOTIDE SEQUENCE [LARGE SCALE GENOMIC DNA]</scope>
    <source>
        <strain evidence="2 3">ATCC 23834</strain>
    </source>
</reference>
<evidence type="ECO:0000256" key="1">
    <source>
        <dbReference type="SAM" id="Phobius"/>
    </source>
</evidence>
<sequence length="150" mass="16628">MITAPCGVVSKAVLDRIVCPKGLKMKRLDVLRFSMGFLWLWSGIQPALTAADMSLDLLGRAGIAAEWQAVAFYASSALDIFFGILCFTKFRNYRFVWLSQFAVVLGYSAIVAYRLPEMWLHPFAPLIKNVPILAALWVLGSRERDGIAAG</sequence>
<evidence type="ECO:0008006" key="4">
    <source>
        <dbReference type="Google" id="ProtNLM"/>
    </source>
</evidence>
<proteinExistence type="predicted"/>
<name>C0DTU0_EIKCO</name>
<dbReference type="HOGENOM" id="CLU_155918_1_0_4"/>
<keyword evidence="1" id="KW-0472">Membrane</keyword>